<dbReference type="AlphaFoldDB" id="G5H8Y1"/>
<dbReference type="STRING" id="742725.HMPREF9450_02067"/>
<dbReference type="EMBL" id="ADLD01000013">
    <property type="protein sequence ID" value="EHB92018.1"/>
    <property type="molecule type" value="Genomic_DNA"/>
</dbReference>
<keyword evidence="2" id="KW-1185">Reference proteome</keyword>
<accession>G5H8Y1</accession>
<dbReference type="RefSeq" id="WP_009134873.1">
    <property type="nucleotide sequence ID" value="NZ_CP102250.1"/>
</dbReference>
<gene>
    <name evidence="1" type="ORF">HMPREF9450_02067</name>
</gene>
<name>G5H8Y1_9BACT</name>
<evidence type="ECO:0000313" key="1">
    <source>
        <dbReference type="EMBL" id="EHB92018.1"/>
    </source>
</evidence>
<reference evidence="1 2" key="1">
    <citation type="submission" date="2011-08" db="EMBL/GenBank/DDBJ databases">
        <title>The Genome Sequence of Alistipes indistinctus YIT 12060.</title>
        <authorList>
            <consortium name="The Broad Institute Genome Sequencing Platform"/>
            <person name="Earl A."/>
            <person name="Ward D."/>
            <person name="Feldgarden M."/>
            <person name="Gevers D."/>
            <person name="Morotomi M."/>
            <person name="Young S.K."/>
            <person name="Zeng Q."/>
            <person name="Gargeya S."/>
            <person name="Fitzgerald M."/>
            <person name="Haas B."/>
            <person name="Abouelleil A."/>
            <person name="Alvarado L."/>
            <person name="Arachchi H.M."/>
            <person name="Berlin A."/>
            <person name="Brown A."/>
            <person name="Chapman S.B."/>
            <person name="Chen Z."/>
            <person name="Dunbar C."/>
            <person name="Freedman E."/>
            <person name="Gearin G."/>
            <person name="Gellesch M."/>
            <person name="Goldberg J."/>
            <person name="Griggs A."/>
            <person name="Gujja S."/>
            <person name="Heiman D."/>
            <person name="Howarth C."/>
            <person name="Larson L."/>
            <person name="Lui A."/>
            <person name="MacDonald P.J.P."/>
            <person name="Montmayeur A."/>
            <person name="Murphy C."/>
            <person name="Neiman D."/>
            <person name="Pearson M."/>
            <person name="Priest M."/>
            <person name="Roberts A."/>
            <person name="Saif S."/>
            <person name="Shea T."/>
            <person name="Shenoy N."/>
            <person name="Sisk P."/>
            <person name="Stolte C."/>
            <person name="Sykes S."/>
            <person name="Wortman J."/>
            <person name="Nusbaum C."/>
            <person name="Birren B."/>
        </authorList>
    </citation>
    <scope>NUCLEOTIDE SEQUENCE [LARGE SCALE GENOMIC DNA]</scope>
    <source>
        <strain evidence="1 2">YIT 12060</strain>
    </source>
</reference>
<protein>
    <submittedName>
        <fullName evidence="1">Uncharacterized protein</fullName>
    </submittedName>
</protein>
<comment type="caution">
    <text evidence="1">The sequence shown here is derived from an EMBL/GenBank/DDBJ whole genome shotgun (WGS) entry which is preliminary data.</text>
</comment>
<dbReference type="GeneID" id="92814910"/>
<organism evidence="1 2">
    <name type="scientific">Alistipes indistinctus YIT 12060</name>
    <dbReference type="NCBI Taxonomy" id="742725"/>
    <lineage>
        <taxon>Bacteria</taxon>
        <taxon>Pseudomonadati</taxon>
        <taxon>Bacteroidota</taxon>
        <taxon>Bacteroidia</taxon>
        <taxon>Bacteroidales</taxon>
        <taxon>Rikenellaceae</taxon>
        <taxon>Alistipes</taxon>
    </lineage>
</organism>
<dbReference type="PATRIC" id="fig|742725.3.peg.2161"/>
<sequence>MIPQRRVLTKNQQKWAKKKARAIELYEQAKTENNGVAPRGTYMAIAEILKVTDAYVGKVVREYERKGSADS</sequence>
<evidence type="ECO:0000313" key="2">
    <source>
        <dbReference type="Proteomes" id="UP000006008"/>
    </source>
</evidence>
<proteinExistence type="predicted"/>
<dbReference type="Proteomes" id="UP000006008">
    <property type="component" value="Unassembled WGS sequence"/>
</dbReference>
<dbReference type="HOGENOM" id="CLU_2731020_0_0_10"/>